<gene>
    <name evidence="2" type="ordered locus">Hfelis_15770</name>
</gene>
<feature type="region of interest" description="Disordered" evidence="1">
    <location>
        <begin position="1"/>
        <end position="26"/>
    </location>
</feature>
<proteinExistence type="predicted"/>
<organism evidence="2 3">
    <name type="scientific">Helicobacter felis (strain ATCC 49179 / CCUG 28539 / NCTC 12436 / CS1)</name>
    <dbReference type="NCBI Taxonomy" id="936155"/>
    <lineage>
        <taxon>Bacteria</taxon>
        <taxon>Pseudomonadati</taxon>
        <taxon>Campylobacterota</taxon>
        <taxon>Epsilonproteobacteria</taxon>
        <taxon>Campylobacterales</taxon>
        <taxon>Helicobacteraceae</taxon>
        <taxon>Helicobacter</taxon>
    </lineage>
</organism>
<dbReference type="KEGG" id="hfe:HFELIS_15770"/>
<dbReference type="HOGENOM" id="CLU_2897995_0_0_7"/>
<dbReference type="Proteomes" id="UP000007934">
    <property type="component" value="Chromosome"/>
</dbReference>
<keyword evidence="3" id="KW-1185">Reference proteome</keyword>
<dbReference type="EMBL" id="FQ670179">
    <property type="protein sequence ID" value="CBY83661.1"/>
    <property type="molecule type" value="Genomic_DNA"/>
</dbReference>
<sequence length="62" mass="7065">MRAKKARELERVTPPPPARAHKTKHSNPFVEMKGIILGDKNKEELKYYILNPLIAGLKTPQT</sequence>
<reference evidence="2 3" key="1">
    <citation type="journal article" date="2011" name="Genome Biol. Evol.">
        <title>Comparative whole genome sequence analysis of the carcinogenic bacterial model pathogen Helicobacter felis.</title>
        <authorList>
            <person name="Arnold I.C."/>
            <person name="Zigova Z."/>
            <person name="Holden M."/>
            <person name="Lawley T.D."/>
            <person name="Rad R."/>
            <person name="Dougan G."/>
            <person name="Falkow S."/>
            <person name="Bentley S.D."/>
            <person name="Muller A."/>
        </authorList>
    </citation>
    <scope>NUCLEOTIDE SEQUENCE [LARGE SCALE GENOMIC DNA]</scope>
    <source>
        <strain evidence="3">ATCC 49179 / CCUG 28539 / NCTC 12436 / CS1</strain>
    </source>
</reference>
<evidence type="ECO:0000256" key="1">
    <source>
        <dbReference type="SAM" id="MobiDB-lite"/>
    </source>
</evidence>
<protein>
    <submittedName>
        <fullName evidence="2">Uncharacterized protein</fullName>
    </submittedName>
</protein>
<name>E7ABA3_HELFC</name>
<dbReference type="STRING" id="936155.HFELIS_15770"/>
<accession>E7ABA3</accession>
<evidence type="ECO:0000313" key="3">
    <source>
        <dbReference type="Proteomes" id="UP000007934"/>
    </source>
</evidence>
<dbReference type="AlphaFoldDB" id="E7ABA3"/>
<evidence type="ECO:0000313" key="2">
    <source>
        <dbReference type="EMBL" id="CBY83661.1"/>
    </source>
</evidence>
<feature type="compositionally biased region" description="Basic and acidic residues" evidence="1">
    <location>
        <begin position="1"/>
        <end position="11"/>
    </location>
</feature>